<dbReference type="AlphaFoldDB" id="A0A3L6EUM8"/>
<dbReference type="Gene3D" id="3.30.70.330">
    <property type="match status" value="1"/>
</dbReference>
<dbReference type="FunFam" id="3.30.70.330:FF:000589">
    <property type="entry name" value="RNA-binding protein-like"/>
    <property type="match status" value="1"/>
</dbReference>
<evidence type="ECO:0000313" key="7">
    <source>
        <dbReference type="Proteomes" id="UP000251960"/>
    </source>
</evidence>
<proteinExistence type="predicted"/>
<comment type="caution">
    <text evidence="6">The sequence shown here is derived from an EMBL/GenBank/DDBJ whole genome shotgun (WGS) entry which is preliminary data.</text>
</comment>
<dbReference type="SUPFAM" id="SSF54928">
    <property type="entry name" value="RNA-binding domain, RBD"/>
    <property type="match status" value="1"/>
</dbReference>
<sequence>PRNKQKRPQVPRRETIRSRLQIRRTHKPQLPYLRTRLRLHLLRHQTSSAPHAAAREPRAAPAAASPQNQRSPPVPRSSVSMAAPQPVAPASEAPPSAQMVGNAFVQQYYLVLHQSPDLVYRFYQEASRLARPASAAGAAGMDSVTTMEAISEKIMEMDVSKAEIRTVDSQESLGGGVAVLVTGHLTGRDGVRREFSQSFFLAPQEMGYFVLNDIFRFVGDIPASTAVEAQPEAVAVVPPVAAPLANGTATPAVEPATPDDHGAVPQQEHHVVDRSLPQPEEDEAEVYNPPQEEVVDEEQPVAEVINEVPNNVAPVVATTVASVLQEEAPKKSYASIVKIMKEVPLPAPAPPTRPSPPKLEKQSPPPATPVTDVPPFSSNPENINIQEPEVDAHAIYVRNLPLNATETQLEDEFKKFGTIKQNGIQVRSNKIQGFCYGFVEFEDSTSVQSAIEASPVAIGGRQCYVEEKRAPGSRGSSRGGRFAPGRGNSFRSEGTRGRGNYGGGRGYGRGEFSYRSDYGVRSGGRGGSLRGADVGYQRVDHAGYAGGRGSRTAAAGAPSK</sequence>
<evidence type="ECO:0000259" key="4">
    <source>
        <dbReference type="PROSITE" id="PS50102"/>
    </source>
</evidence>
<feature type="domain" description="RRM" evidence="4">
    <location>
        <begin position="393"/>
        <end position="470"/>
    </location>
</feature>
<keyword evidence="1 2" id="KW-0694">RNA-binding</keyword>
<dbReference type="InterPro" id="IPR039539">
    <property type="entry name" value="Ras_GTPase_bind_prot"/>
</dbReference>
<dbReference type="PROSITE" id="PS50177">
    <property type="entry name" value="NTF2_DOMAIN"/>
    <property type="match status" value="1"/>
</dbReference>
<dbReference type="PANTHER" id="PTHR10693">
    <property type="entry name" value="RAS GTPASE-ACTIVATING PROTEIN-BINDING PROTEIN"/>
    <property type="match status" value="1"/>
</dbReference>
<dbReference type="EMBL" id="NCVQ01000006">
    <property type="protein sequence ID" value="PWZ24283.1"/>
    <property type="molecule type" value="Genomic_DNA"/>
</dbReference>
<gene>
    <name evidence="6" type="primary">nxt3_2</name>
    <name evidence="6" type="ORF">Zm00014a_009314</name>
</gene>
<feature type="region of interest" description="Disordered" evidence="3">
    <location>
        <begin position="541"/>
        <end position="560"/>
    </location>
</feature>
<dbReference type="InterPro" id="IPR035979">
    <property type="entry name" value="RBD_domain_sf"/>
</dbReference>
<feature type="region of interest" description="Disordered" evidence="3">
    <location>
        <begin position="1"/>
        <end position="95"/>
    </location>
</feature>
<feature type="compositionally biased region" description="Low complexity" evidence="3">
    <location>
        <begin position="59"/>
        <end position="95"/>
    </location>
</feature>
<dbReference type="Pfam" id="PF02136">
    <property type="entry name" value="NTF2"/>
    <property type="match status" value="1"/>
</dbReference>
<feature type="compositionally biased region" description="Pro residues" evidence="3">
    <location>
        <begin position="345"/>
        <end position="368"/>
    </location>
</feature>
<feature type="compositionally biased region" description="Low complexity" evidence="3">
    <location>
        <begin position="472"/>
        <end position="487"/>
    </location>
</feature>
<dbReference type="GO" id="GO:0003723">
    <property type="term" value="F:RNA binding"/>
    <property type="evidence" value="ECO:0007669"/>
    <property type="project" value="UniProtKB-UniRule"/>
</dbReference>
<dbReference type="InterPro" id="IPR018222">
    <property type="entry name" value="Nuclear_transport_factor_2_euk"/>
</dbReference>
<dbReference type="Gene3D" id="3.10.450.50">
    <property type="match status" value="1"/>
</dbReference>
<feature type="domain" description="NTF2" evidence="5">
    <location>
        <begin position="100"/>
        <end position="217"/>
    </location>
</feature>
<dbReference type="Proteomes" id="UP000251960">
    <property type="component" value="Chromosome 5"/>
</dbReference>
<evidence type="ECO:0000256" key="1">
    <source>
        <dbReference type="ARBA" id="ARBA00022884"/>
    </source>
</evidence>
<dbReference type="ExpressionAtlas" id="A0A3L6EUM8">
    <property type="expression patterns" value="baseline and differential"/>
</dbReference>
<organism evidence="6 7">
    <name type="scientific">Zea mays</name>
    <name type="common">Maize</name>
    <dbReference type="NCBI Taxonomy" id="4577"/>
    <lineage>
        <taxon>Eukaryota</taxon>
        <taxon>Viridiplantae</taxon>
        <taxon>Streptophyta</taxon>
        <taxon>Embryophyta</taxon>
        <taxon>Tracheophyta</taxon>
        <taxon>Spermatophyta</taxon>
        <taxon>Magnoliopsida</taxon>
        <taxon>Liliopsida</taxon>
        <taxon>Poales</taxon>
        <taxon>Poaceae</taxon>
        <taxon>PACMAD clade</taxon>
        <taxon>Panicoideae</taxon>
        <taxon>Andropogonodae</taxon>
        <taxon>Andropogoneae</taxon>
        <taxon>Tripsacinae</taxon>
        <taxon>Zea</taxon>
    </lineage>
</organism>
<evidence type="ECO:0000256" key="2">
    <source>
        <dbReference type="PROSITE-ProRule" id="PRU00176"/>
    </source>
</evidence>
<accession>A0A3L6EUM8</accession>
<evidence type="ECO:0000313" key="6">
    <source>
        <dbReference type="EMBL" id="PWZ24283.1"/>
    </source>
</evidence>
<evidence type="ECO:0000259" key="5">
    <source>
        <dbReference type="PROSITE" id="PS50177"/>
    </source>
</evidence>
<dbReference type="FunFam" id="3.10.450.50:FF:000003">
    <property type="entry name" value="Nuclear transport factor 2 family protein"/>
    <property type="match status" value="1"/>
</dbReference>
<dbReference type="PANTHER" id="PTHR10693:SF20">
    <property type="entry name" value="AT27578P"/>
    <property type="match status" value="1"/>
</dbReference>
<dbReference type="GO" id="GO:0005737">
    <property type="term" value="C:cytoplasm"/>
    <property type="evidence" value="ECO:0007669"/>
    <property type="project" value="UniProtKB-ARBA"/>
</dbReference>
<dbReference type="InterPro" id="IPR032710">
    <property type="entry name" value="NTF2-like_dom_sf"/>
</dbReference>
<dbReference type="PROSITE" id="PS50102">
    <property type="entry name" value="RRM"/>
    <property type="match status" value="1"/>
</dbReference>
<feature type="compositionally biased region" description="Basic residues" evidence="3">
    <location>
        <begin position="1"/>
        <end position="10"/>
    </location>
</feature>
<feature type="compositionally biased region" description="Gly residues" evidence="3">
    <location>
        <begin position="497"/>
        <end position="506"/>
    </location>
</feature>
<name>A0A3L6EUM8_MAIZE</name>
<dbReference type="Pfam" id="PF00076">
    <property type="entry name" value="RRM_1"/>
    <property type="match status" value="1"/>
</dbReference>
<protein>
    <submittedName>
        <fullName evidence="6">Putative G3BP-like protein</fullName>
    </submittedName>
</protein>
<feature type="region of interest" description="Disordered" evidence="3">
    <location>
        <begin position="344"/>
        <end position="376"/>
    </location>
</feature>
<dbReference type="InterPro" id="IPR002075">
    <property type="entry name" value="NTF2_dom"/>
</dbReference>
<feature type="region of interest" description="Disordered" evidence="3">
    <location>
        <begin position="467"/>
        <end position="506"/>
    </location>
</feature>
<dbReference type="InterPro" id="IPR012677">
    <property type="entry name" value="Nucleotide-bd_a/b_plait_sf"/>
</dbReference>
<dbReference type="SMART" id="SM00360">
    <property type="entry name" value="RRM"/>
    <property type="match status" value="1"/>
</dbReference>
<evidence type="ECO:0000256" key="3">
    <source>
        <dbReference type="SAM" id="MobiDB-lite"/>
    </source>
</evidence>
<feature type="non-terminal residue" evidence="6">
    <location>
        <position position="1"/>
    </location>
</feature>
<dbReference type="InterPro" id="IPR000504">
    <property type="entry name" value="RRM_dom"/>
</dbReference>
<reference evidence="6 7" key="1">
    <citation type="journal article" date="2018" name="Nat. Genet.">
        <title>Extensive intraspecific gene order and gene structural variations between Mo17 and other maize genomes.</title>
        <authorList>
            <person name="Sun S."/>
            <person name="Zhou Y."/>
            <person name="Chen J."/>
            <person name="Shi J."/>
            <person name="Zhao H."/>
            <person name="Zhao H."/>
            <person name="Song W."/>
            <person name="Zhang M."/>
            <person name="Cui Y."/>
            <person name="Dong X."/>
            <person name="Liu H."/>
            <person name="Ma X."/>
            <person name="Jiao Y."/>
            <person name="Wang B."/>
            <person name="Wei X."/>
            <person name="Stein J.C."/>
            <person name="Glaubitz J.C."/>
            <person name="Lu F."/>
            <person name="Yu G."/>
            <person name="Liang C."/>
            <person name="Fengler K."/>
            <person name="Li B."/>
            <person name="Rafalski A."/>
            <person name="Schnable P.S."/>
            <person name="Ware D.H."/>
            <person name="Buckler E.S."/>
            <person name="Lai J."/>
        </authorList>
    </citation>
    <scope>NUCLEOTIDE SEQUENCE [LARGE SCALE GENOMIC DNA]</scope>
    <source>
        <strain evidence="7">cv. Missouri 17</strain>
        <tissue evidence="6">Seedling</tissue>
    </source>
</reference>
<dbReference type="CDD" id="cd00780">
    <property type="entry name" value="NTF2"/>
    <property type="match status" value="1"/>
</dbReference>
<dbReference type="SUPFAM" id="SSF54427">
    <property type="entry name" value="NTF2-like"/>
    <property type="match status" value="1"/>
</dbReference>
<dbReference type="CDD" id="cd00590">
    <property type="entry name" value="RRM_SF"/>
    <property type="match status" value="1"/>
</dbReference>
<feature type="compositionally biased region" description="Low complexity" evidence="3">
    <location>
        <begin position="550"/>
        <end position="560"/>
    </location>
</feature>